<keyword evidence="2" id="KW-1185">Reference proteome</keyword>
<dbReference type="EMBL" id="CAJNJA010005203">
    <property type="protein sequence ID" value="CAE7185456.1"/>
    <property type="molecule type" value="Genomic_DNA"/>
</dbReference>
<dbReference type="Proteomes" id="UP000601435">
    <property type="component" value="Unassembled WGS sequence"/>
</dbReference>
<dbReference type="AlphaFoldDB" id="A0A812IV75"/>
<protein>
    <submittedName>
        <fullName evidence="1">Uncharacterized protein</fullName>
    </submittedName>
</protein>
<evidence type="ECO:0000313" key="2">
    <source>
        <dbReference type="Proteomes" id="UP000601435"/>
    </source>
</evidence>
<sequence length="297" mass="33835">MQNARASYEESGRRFKGKKMSGLMRYAHGNESRDFFKEIQLPLVVPTEVPITLYEGFEGDRREVETTVPVLDVHEILDYLQTELKLQCPLDKVQAYWKHLRDHGNPFAINFPGSDNHVPFTLYGDEVVLGKDSKDKVTGLFLQLTLFKPRVVREGLWLLCAIQDSVMVHENLKSLQPVLQHIVWSCNCAFTGRYPANAMDGTPLTGVKAEKAGTEFAFGTRWACAELRGDWKWHERTLRLLRTPVSKKLCFLCNAEASDGHMRYYDIEDGAAWRSSQLDSNSFLQSALRPGARSIIH</sequence>
<comment type="caution">
    <text evidence="1">The sequence shown here is derived from an EMBL/GenBank/DDBJ whole genome shotgun (WGS) entry which is preliminary data.</text>
</comment>
<gene>
    <name evidence="1" type="ORF">SNEC2469_LOCUS880</name>
</gene>
<accession>A0A812IV75</accession>
<proteinExistence type="predicted"/>
<reference evidence="1" key="1">
    <citation type="submission" date="2021-02" db="EMBL/GenBank/DDBJ databases">
        <authorList>
            <person name="Dougan E. K."/>
            <person name="Rhodes N."/>
            <person name="Thang M."/>
            <person name="Chan C."/>
        </authorList>
    </citation>
    <scope>NUCLEOTIDE SEQUENCE</scope>
</reference>
<evidence type="ECO:0000313" key="1">
    <source>
        <dbReference type="EMBL" id="CAE7185456.1"/>
    </source>
</evidence>
<dbReference type="OrthoDB" id="432538at2759"/>
<name>A0A812IV75_9DINO</name>
<organism evidence="1 2">
    <name type="scientific">Symbiodinium necroappetens</name>
    <dbReference type="NCBI Taxonomy" id="1628268"/>
    <lineage>
        <taxon>Eukaryota</taxon>
        <taxon>Sar</taxon>
        <taxon>Alveolata</taxon>
        <taxon>Dinophyceae</taxon>
        <taxon>Suessiales</taxon>
        <taxon>Symbiodiniaceae</taxon>
        <taxon>Symbiodinium</taxon>
    </lineage>
</organism>